<dbReference type="InterPro" id="IPR005031">
    <property type="entry name" value="COQ10_START"/>
</dbReference>
<keyword evidence="4" id="KW-1185">Reference proteome</keyword>
<name>A0A7X0C1W4_9ACTN</name>
<feature type="region of interest" description="Disordered" evidence="1">
    <location>
        <begin position="270"/>
        <end position="297"/>
    </location>
</feature>
<dbReference type="InterPro" id="IPR023393">
    <property type="entry name" value="START-like_dom_sf"/>
</dbReference>
<dbReference type="PANTHER" id="PTHR33824:SF7">
    <property type="entry name" value="POLYKETIDE CYCLASE_DEHYDRASE AND LIPID TRANSPORT SUPERFAMILY PROTEIN"/>
    <property type="match status" value="1"/>
</dbReference>
<gene>
    <name evidence="3" type="ORF">FHU36_002484</name>
</gene>
<evidence type="ECO:0000313" key="4">
    <source>
        <dbReference type="Proteomes" id="UP000583800"/>
    </source>
</evidence>
<dbReference type="RefSeq" id="WP_185083842.1">
    <property type="nucleotide sequence ID" value="NZ_JACHJB010000001.1"/>
</dbReference>
<sequence>MRTDSLPRVLGWASLGLGAAQLATPDTVTRLCGVDDSPAARGITRLVGGRELLHAAPLLGGREPTRWAWTRVAGDALDLSLLGAALSGRRGARRRRVAAAMAAVAGITALDLLCAVRGARSATAPLTLHASITINRPREEVYAFWRDLENLPTFMIHLESVRTVGAGRSRWQAKGPATDVVWEAEIIDDRVGELIAWASVRGGVVNTRGMVSFTDGPAGRGTVVDVAMDYTVPGRALGAAVAKMLGEHPEQQVRDDLRRFKQILETGEVLRSDGSPEGTRALRQLRQRPAQPVGGRS</sequence>
<feature type="compositionally biased region" description="Low complexity" evidence="1">
    <location>
        <begin position="281"/>
        <end position="297"/>
    </location>
</feature>
<dbReference type="Pfam" id="PF03364">
    <property type="entry name" value="Polyketide_cyc"/>
    <property type="match status" value="1"/>
</dbReference>
<dbReference type="SUPFAM" id="SSF55961">
    <property type="entry name" value="Bet v1-like"/>
    <property type="match status" value="1"/>
</dbReference>
<proteinExistence type="predicted"/>
<evidence type="ECO:0000313" key="3">
    <source>
        <dbReference type="EMBL" id="MBB6345975.1"/>
    </source>
</evidence>
<organism evidence="3 4">
    <name type="scientific">Nonomuraea muscovyensis</name>
    <dbReference type="NCBI Taxonomy" id="1124761"/>
    <lineage>
        <taxon>Bacteria</taxon>
        <taxon>Bacillati</taxon>
        <taxon>Actinomycetota</taxon>
        <taxon>Actinomycetes</taxon>
        <taxon>Streptosporangiales</taxon>
        <taxon>Streptosporangiaceae</taxon>
        <taxon>Nonomuraea</taxon>
    </lineage>
</organism>
<accession>A0A7X0C1W4</accession>
<dbReference type="InterPro" id="IPR047137">
    <property type="entry name" value="ORF3"/>
</dbReference>
<dbReference type="AlphaFoldDB" id="A0A7X0C1W4"/>
<comment type="caution">
    <text evidence="3">The sequence shown here is derived from an EMBL/GenBank/DDBJ whole genome shotgun (WGS) entry which is preliminary data.</text>
</comment>
<dbReference type="Gene3D" id="3.30.530.20">
    <property type="match status" value="1"/>
</dbReference>
<dbReference type="CDD" id="cd07817">
    <property type="entry name" value="SRPBCC_8"/>
    <property type="match status" value="1"/>
</dbReference>
<protein>
    <submittedName>
        <fullName evidence="3">Putative membrane protein</fullName>
    </submittedName>
</protein>
<evidence type="ECO:0000256" key="1">
    <source>
        <dbReference type="SAM" id="MobiDB-lite"/>
    </source>
</evidence>
<reference evidence="3 4" key="1">
    <citation type="submission" date="2020-08" db="EMBL/GenBank/DDBJ databases">
        <title>Sequencing the genomes of 1000 actinobacteria strains.</title>
        <authorList>
            <person name="Klenk H.-P."/>
        </authorList>
    </citation>
    <scope>NUCLEOTIDE SEQUENCE [LARGE SCALE GENOMIC DNA]</scope>
    <source>
        <strain evidence="3 4">DSM 45913</strain>
    </source>
</reference>
<feature type="domain" description="Coenzyme Q-binding protein COQ10 START" evidence="2">
    <location>
        <begin position="134"/>
        <end position="258"/>
    </location>
</feature>
<dbReference type="Proteomes" id="UP000583800">
    <property type="component" value="Unassembled WGS sequence"/>
</dbReference>
<dbReference type="PANTHER" id="PTHR33824">
    <property type="entry name" value="POLYKETIDE CYCLASE/DEHYDRASE AND LIPID TRANSPORT SUPERFAMILY PROTEIN"/>
    <property type="match status" value="1"/>
</dbReference>
<evidence type="ECO:0000259" key="2">
    <source>
        <dbReference type="Pfam" id="PF03364"/>
    </source>
</evidence>
<dbReference type="EMBL" id="JACHJB010000001">
    <property type="protein sequence ID" value="MBB6345975.1"/>
    <property type="molecule type" value="Genomic_DNA"/>
</dbReference>